<dbReference type="GO" id="GO:0034702">
    <property type="term" value="C:monoatomic ion channel complex"/>
    <property type="evidence" value="ECO:0007669"/>
    <property type="project" value="UniProtKB-KW"/>
</dbReference>
<comment type="subcellular location">
    <subcellularLocation>
        <location evidence="1 18">Membrane</location>
        <topology evidence="1 18">Multi-pass membrane protein</topology>
    </subcellularLocation>
</comment>
<feature type="compositionally biased region" description="Low complexity" evidence="19">
    <location>
        <begin position="426"/>
        <end position="436"/>
    </location>
</feature>
<feature type="compositionally biased region" description="Acidic residues" evidence="19">
    <location>
        <begin position="401"/>
        <end position="418"/>
    </location>
</feature>
<evidence type="ECO:0000256" key="2">
    <source>
        <dbReference type="ARBA" id="ARBA00022448"/>
    </source>
</evidence>
<dbReference type="InterPro" id="IPR013518">
    <property type="entry name" value="K_chnl_inward-rec_Kir_cyto"/>
</dbReference>
<evidence type="ECO:0000256" key="5">
    <source>
        <dbReference type="ARBA" id="ARBA00022882"/>
    </source>
</evidence>
<dbReference type="Pfam" id="PF17655">
    <property type="entry name" value="IRK_C"/>
    <property type="match status" value="1"/>
</dbReference>
<evidence type="ECO:0000256" key="20">
    <source>
        <dbReference type="SAM" id="Phobius"/>
    </source>
</evidence>
<feature type="transmembrane region" description="Helical" evidence="20">
    <location>
        <begin position="162"/>
        <end position="186"/>
    </location>
</feature>
<evidence type="ECO:0000256" key="14">
    <source>
        <dbReference type="ARBA" id="ARBA00067113"/>
    </source>
</evidence>
<dbReference type="Ensembl" id="ENSPANT00000005864.3">
    <property type="protein sequence ID" value="ENSPANP00000011412.2"/>
    <property type="gene ID" value="ENSPANG00000020383.3"/>
</dbReference>
<name>A0A0A0MX50_PAPAN</name>
<proteinExistence type="inferred from homology"/>
<dbReference type="Bgee" id="ENSPANG00000020383">
    <property type="expression patterns" value="Expressed in pineal body and 5 other cell types or tissues"/>
</dbReference>
<evidence type="ECO:0000256" key="7">
    <source>
        <dbReference type="ARBA" id="ARBA00022989"/>
    </source>
</evidence>
<evidence type="ECO:0000256" key="9">
    <source>
        <dbReference type="ARBA" id="ARBA00023136"/>
    </source>
</evidence>
<feature type="transmembrane region" description="Helical" evidence="20">
    <location>
        <begin position="86"/>
        <end position="112"/>
    </location>
</feature>
<keyword evidence="24" id="KW-1185">Reference proteome</keyword>
<dbReference type="Proteomes" id="UP000028761">
    <property type="component" value="Chromosome 20"/>
</dbReference>
<evidence type="ECO:0000256" key="13">
    <source>
        <dbReference type="ARBA" id="ARBA00061031"/>
    </source>
</evidence>
<feature type="transmembrane region" description="Helical" evidence="20">
    <location>
        <begin position="124"/>
        <end position="142"/>
    </location>
</feature>
<dbReference type="SUPFAM" id="SSF81324">
    <property type="entry name" value="Voltage-gated potassium channels"/>
    <property type="match status" value="1"/>
</dbReference>
<dbReference type="SMR" id="A0A0A0MX50"/>
<reference evidence="23" key="3">
    <citation type="submission" date="2025-09" db="UniProtKB">
        <authorList>
            <consortium name="Ensembl"/>
        </authorList>
    </citation>
    <scope>IDENTIFICATION</scope>
</reference>
<evidence type="ECO:0000256" key="3">
    <source>
        <dbReference type="ARBA" id="ARBA00022538"/>
    </source>
</evidence>
<dbReference type="Gene3D" id="1.10.287.70">
    <property type="match status" value="1"/>
</dbReference>
<dbReference type="PRINTS" id="PR01320">
    <property type="entry name" value="KIRCHANNEL"/>
</dbReference>
<comment type="similarity">
    <text evidence="13">Belongs to the inward rectifier-type potassium channel (TC 1.A.2.1) family. KCNJ14 subfamily.</text>
</comment>
<dbReference type="Gene3D" id="2.60.40.1400">
    <property type="entry name" value="G protein-activated inward rectifier potassium channel 1"/>
    <property type="match status" value="1"/>
</dbReference>
<feature type="domain" description="Potassium channel inwardly rectifying transmembrane" evidence="21">
    <location>
        <begin position="53"/>
        <end position="191"/>
    </location>
</feature>
<evidence type="ECO:0000313" key="23">
    <source>
        <dbReference type="Ensembl" id="ENSPANP00000011412.2"/>
    </source>
</evidence>
<evidence type="ECO:0000259" key="22">
    <source>
        <dbReference type="Pfam" id="PF17655"/>
    </source>
</evidence>
<evidence type="ECO:0000256" key="15">
    <source>
        <dbReference type="ARBA" id="ARBA00080036"/>
    </source>
</evidence>
<keyword evidence="6 18" id="KW-0630">Potassium</keyword>
<keyword evidence="2 18" id="KW-0813">Transport</keyword>
<evidence type="ECO:0000256" key="4">
    <source>
        <dbReference type="ARBA" id="ARBA00022692"/>
    </source>
</evidence>
<evidence type="ECO:0000256" key="6">
    <source>
        <dbReference type="ARBA" id="ARBA00022958"/>
    </source>
</evidence>
<sequence length="436" mass="47891">MGLARALRRLSGALDSGDSRAGDEEEAGPGLCRNGWVPARVQSPVGRRRGRFVKKDGHCNVRFVNLGGQGARYLSDLFTTCVDVRWRWMCLLFSCSFLASWLLFGLAFWLIASLHGDLAAPPPPAPCFSHVASFLAAFLFALETQTSIGYGVRSVTEECPAAVAAVVLQCIAGCVLDAFVVGAVMAKMAKPKKRNETLVFSENAVVALRDHRLCLMWRVGNLRRSHLVEAHVRAQLLQPRVTPEGEYIPLDHQDVDVGFDGGTDRIFLVSPITIVHEIDSASPLYELGRAELARADFELVVILEGMVEATAMTTQCRSSYLPGELLWGHRFEPVLFQRGSQYEVDYRHFHRTYEVPGTPVCSAKELDERAEQASHSLKSSFPGSLTAFCYENELALSCCQEEDEDDEAEEGNGAETEDGAASPRVLTPTLALTLPL</sequence>
<dbReference type="CTD" id="3770"/>
<dbReference type="AlphaFoldDB" id="A0A0A0MX50"/>
<keyword evidence="4 18" id="KW-0812">Transmembrane</keyword>
<keyword evidence="3 18" id="KW-0633">Potassium transport</keyword>
<accession>A0A0A0MX50</accession>
<dbReference type="STRING" id="9555.ENSPANP00000011412"/>
<dbReference type="GO" id="GO:0005242">
    <property type="term" value="F:inward rectifier potassium channel activity"/>
    <property type="evidence" value="ECO:0007669"/>
    <property type="project" value="InterPro"/>
</dbReference>
<dbReference type="InterPro" id="IPR016449">
    <property type="entry name" value="K_chnl_inward-rec_Kir"/>
</dbReference>
<feature type="site" description="Role in the control of polyamine-mediated channel gating and in the blocking by intracellular magnesium" evidence="17">
    <location>
        <position position="177"/>
    </location>
</feature>
<dbReference type="GeneTree" id="ENSGT01030000234586"/>
<dbReference type="eggNOG" id="KOG3827">
    <property type="taxonomic scope" value="Eukaryota"/>
</dbReference>
<dbReference type="PANTHER" id="PTHR11767:SF40">
    <property type="entry name" value="ATP-SENSITIVE INWARD RECTIFIER POTASSIUM CHANNEL 14"/>
    <property type="match status" value="1"/>
</dbReference>
<evidence type="ECO:0000256" key="12">
    <source>
        <dbReference type="ARBA" id="ARBA00054205"/>
    </source>
</evidence>
<evidence type="ECO:0000256" key="1">
    <source>
        <dbReference type="ARBA" id="ARBA00004141"/>
    </source>
</evidence>
<evidence type="ECO:0000313" key="24">
    <source>
        <dbReference type="Proteomes" id="UP000028761"/>
    </source>
</evidence>
<evidence type="ECO:0000259" key="21">
    <source>
        <dbReference type="Pfam" id="PF01007"/>
    </source>
</evidence>
<keyword evidence="8 18" id="KW-0406">Ion transport</keyword>
<dbReference type="PIRSF" id="PIRSF005465">
    <property type="entry name" value="GIRK_kir"/>
    <property type="match status" value="1"/>
</dbReference>
<dbReference type="Pfam" id="PF01007">
    <property type="entry name" value="IRK"/>
    <property type="match status" value="1"/>
</dbReference>
<dbReference type="FunFam" id="2.60.40.1400:FF:000001">
    <property type="entry name" value="G protein-activated inward rectifier potassium channel 2"/>
    <property type="match status" value="1"/>
</dbReference>
<evidence type="ECO:0000256" key="16">
    <source>
        <dbReference type="ARBA" id="ARBA00081412"/>
    </source>
</evidence>
<dbReference type="FunFam" id="1.10.287.70:FF:000063">
    <property type="entry name" value="ATP-sensitive inward rectifier potassium channel 14"/>
    <property type="match status" value="1"/>
</dbReference>
<evidence type="ECO:0000256" key="11">
    <source>
        <dbReference type="ARBA" id="ARBA00034430"/>
    </source>
</evidence>
<organism evidence="23 24">
    <name type="scientific">Papio anubis</name>
    <name type="common">Olive baboon</name>
    <dbReference type="NCBI Taxonomy" id="9555"/>
    <lineage>
        <taxon>Eukaryota</taxon>
        <taxon>Metazoa</taxon>
        <taxon>Chordata</taxon>
        <taxon>Craniata</taxon>
        <taxon>Vertebrata</taxon>
        <taxon>Euteleostomi</taxon>
        <taxon>Mammalia</taxon>
        <taxon>Eutheria</taxon>
        <taxon>Euarchontoglires</taxon>
        <taxon>Primates</taxon>
        <taxon>Haplorrhini</taxon>
        <taxon>Catarrhini</taxon>
        <taxon>Cercopithecidae</taxon>
        <taxon>Cercopithecinae</taxon>
        <taxon>Papio</taxon>
    </lineage>
</organism>
<evidence type="ECO:0000256" key="19">
    <source>
        <dbReference type="SAM" id="MobiDB-lite"/>
    </source>
</evidence>
<keyword evidence="10 18" id="KW-0407">Ion channel</keyword>
<protein>
    <recommendedName>
        <fullName evidence="14">ATP-sensitive inward rectifier potassium channel 14</fullName>
    </recommendedName>
    <alternativeName>
        <fullName evidence="16">Inward rectifier K(+) channel Kir2.4</fullName>
    </alternativeName>
    <alternativeName>
        <fullName evidence="15">Potassium channel, inwardly rectifying subfamily J member 14</fullName>
    </alternativeName>
</protein>
<keyword evidence="7 20" id="KW-1133">Transmembrane helix</keyword>
<dbReference type="GO" id="GO:1990573">
    <property type="term" value="P:potassium ion import across plasma membrane"/>
    <property type="evidence" value="ECO:0007669"/>
    <property type="project" value="TreeGrafter"/>
</dbReference>
<dbReference type="GO" id="GO:0005886">
    <property type="term" value="C:plasma membrane"/>
    <property type="evidence" value="ECO:0007669"/>
    <property type="project" value="TreeGrafter"/>
</dbReference>
<keyword evidence="5 18" id="KW-0851">Voltage-gated channel</keyword>
<dbReference type="InterPro" id="IPR040445">
    <property type="entry name" value="Kir_TM"/>
</dbReference>
<evidence type="ECO:0000256" key="17">
    <source>
        <dbReference type="PIRSR" id="PIRSR005465-1"/>
    </source>
</evidence>
<dbReference type="GO" id="GO:0034765">
    <property type="term" value="P:regulation of monoatomic ion transmembrane transport"/>
    <property type="evidence" value="ECO:0007669"/>
    <property type="project" value="TreeGrafter"/>
</dbReference>
<dbReference type="InterPro" id="IPR014756">
    <property type="entry name" value="Ig_E-set"/>
</dbReference>
<gene>
    <name evidence="23" type="primary">KCNJ14</name>
</gene>
<feature type="domain" description="Inward rectifier potassium channel C-terminal" evidence="22">
    <location>
        <begin position="198"/>
        <end position="370"/>
    </location>
</feature>
<dbReference type="InterPro" id="IPR041647">
    <property type="entry name" value="IRK_C"/>
</dbReference>
<dbReference type="PANTHER" id="PTHR11767">
    <property type="entry name" value="INWARD RECTIFIER POTASSIUM CHANNEL"/>
    <property type="match status" value="1"/>
</dbReference>
<dbReference type="HOGENOM" id="CLU_022738_3_0_1"/>
<reference evidence="23" key="2">
    <citation type="submission" date="2025-08" db="UniProtKB">
        <authorList>
            <consortium name="Ensembl"/>
        </authorList>
    </citation>
    <scope>IDENTIFICATION</scope>
</reference>
<dbReference type="GeneID" id="101009416"/>
<dbReference type="OMA" id="CHNGWAP"/>
<keyword evidence="9 20" id="KW-0472">Membrane</keyword>
<evidence type="ECO:0000256" key="10">
    <source>
        <dbReference type="ARBA" id="ARBA00023303"/>
    </source>
</evidence>
<dbReference type="SUPFAM" id="SSF81296">
    <property type="entry name" value="E set domains"/>
    <property type="match status" value="1"/>
</dbReference>
<evidence type="ECO:0000256" key="18">
    <source>
        <dbReference type="RuleBase" id="RU003822"/>
    </source>
</evidence>
<reference evidence="23 24" key="1">
    <citation type="submission" date="2012-03" db="EMBL/GenBank/DDBJ databases">
        <title>Whole Genome Assembly of Papio anubis.</title>
        <authorList>
            <person name="Liu Y.L."/>
            <person name="Abraham K.A."/>
            <person name="Akbar H.A."/>
            <person name="Ali S.A."/>
            <person name="Anosike U.A."/>
            <person name="Aqrawi P.A."/>
            <person name="Arias F.A."/>
            <person name="Attaway T.A."/>
            <person name="Awwad R.A."/>
            <person name="Babu C.B."/>
            <person name="Bandaranaike D.B."/>
            <person name="Battles P.B."/>
            <person name="Bell A.B."/>
            <person name="Beltran B.B."/>
            <person name="Berhane-Mersha D.B."/>
            <person name="Bess C.B."/>
            <person name="Bickham C.B."/>
            <person name="Bolden T.B."/>
            <person name="Carter K.C."/>
            <person name="Chau D.C."/>
            <person name="Chavez A.C."/>
            <person name="Clerc-Blankenburg K.C."/>
            <person name="Coyle M.C."/>
            <person name="Dao M.D."/>
            <person name="Davila M.L.D."/>
            <person name="Davy-Carroll L.D."/>
            <person name="Denson S.D."/>
            <person name="Dinh H.D."/>
            <person name="Fernandez S.F."/>
            <person name="Fernando P.F."/>
            <person name="Forbes L.F."/>
            <person name="Francis C.F."/>
            <person name="Francisco L.F."/>
            <person name="Fu Q.F."/>
            <person name="Garcia-Iii R.G."/>
            <person name="Garrett T.G."/>
            <person name="Gross S.G."/>
            <person name="Gubbala S.G."/>
            <person name="Hirani K.H."/>
            <person name="Hogues M.H."/>
            <person name="Hollins B.H."/>
            <person name="Jackson L.J."/>
            <person name="Javaid M.J."/>
            <person name="Jhangiani S.J."/>
            <person name="Johnson A.J."/>
            <person name="Johnson B.J."/>
            <person name="Jones J.J."/>
            <person name="Joshi V.J."/>
            <person name="Kalu J.K."/>
            <person name="Khan N.K."/>
            <person name="Korchina V.K."/>
            <person name="Kovar C.K."/>
            <person name="Lago L.L."/>
            <person name="Lara F.L."/>
            <person name="Le T.-K.L."/>
            <person name="Lee S.L."/>
            <person name="Legall-Iii F.L."/>
            <person name="Lemon S.L."/>
            <person name="Liu J.L."/>
            <person name="Liu Y.-S.L."/>
            <person name="Liyanage D.L."/>
            <person name="Lopez J.L."/>
            <person name="Lorensuhewa L.L."/>
            <person name="Mata R.M."/>
            <person name="Mathew T.M."/>
            <person name="Mercado C.M."/>
            <person name="Mercado I.M."/>
            <person name="Morales K.M."/>
            <person name="Morgan M.M."/>
            <person name="Munidasa M.M."/>
            <person name="Ngo D.N."/>
            <person name="Nguyen L.N."/>
            <person name="Nguyen T.N."/>
            <person name="Nguyen N.N."/>
            <person name="Obregon M.O."/>
            <person name="Okwuonu G.O."/>
            <person name="Ongeri F.O."/>
            <person name="Onwere C.O."/>
            <person name="Osifeso I.O."/>
            <person name="Parra A.P."/>
            <person name="Patil S.P."/>
            <person name="Perez A.P."/>
            <person name="Perez Y.P."/>
            <person name="Pham C.P."/>
            <person name="Pu L.-L.P."/>
            <person name="Puazo M.P."/>
            <person name="Quiroz J.Q."/>
            <person name="Rouhana J.R."/>
            <person name="Ruiz M.R."/>
            <person name="Ruiz S.-J.R."/>
            <person name="Saada N.S."/>
            <person name="Santibanez J.S."/>
            <person name="Scheel M.S."/>
            <person name="Schneider B.S."/>
            <person name="Simmons D.S."/>
            <person name="Sisson I.S."/>
            <person name="Tang L.-Y.T."/>
            <person name="Thornton R.T."/>
            <person name="Tisius J.T."/>
            <person name="Toledanes G.T."/>
            <person name="Trejos Z.T."/>
            <person name="Usmani K.U."/>
            <person name="Varghese R.V."/>
            <person name="Vattathil S.V."/>
            <person name="Vee V.V."/>
            <person name="Walker D.W."/>
            <person name="Weissenberger G.W."/>
            <person name="White C.W."/>
            <person name="Williams A.W."/>
            <person name="Woodworth J.W."/>
            <person name="Wright R.W."/>
            <person name="Zhu Y.Z."/>
            <person name="Han Y.H."/>
            <person name="Newsham I.N."/>
            <person name="Nazareth L.N."/>
            <person name="Worley K.W."/>
            <person name="Muzny D.M."/>
            <person name="Rogers J.R."/>
            <person name="Gibbs R.G."/>
        </authorList>
    </citation>
    <scope>NUCLEOTIDE SEQUENCE [LARGE SCALE GENOMIC DNA]</scope>
</reference>
<comment type="catalytic activity">
    <reaction evidence="11">
        <text>K(+)(in) = K(+)(out)</text>
        <dbReference type="Rhea" id="RHEA:29463"/>
        <dbReference type="ChEBI" id="CHEBI:29103"/>
    </reaction>
</comment>
<evidence type="ECO:0000256" key="8">
    <source>
        <dbReference type="ARBA" id="ARBA00023065"/>
    </source>
</evidence>
<comment type="function">
    <text evidence="12">Inward rectifier potassium channels are characterized by a greater tendency to allow potassium to flow into the cell rather than out of it. Their voltage dependence is regulated by the concentration of extracellular potassium; as external potassium is raised, the voltage range of the channel opening shifts to more positive voltages.</text>
</comment>
<dbReference type="RefSeq" id="XP_031514946.1">
    <property type="nucleotide sequence ID" value="XM_031659086.1"/>
</dbReference>
<dbReference type="KEGG" id="panu:101009416"/>
<feature type="region of interest" description="Disordered" evidence="19">
    <location>
        <begin position="401"/>
        <end position="436"/>
    </location>
</feature>